<evidence type="ECO:0000313" key="2">
    <source>
        <dbReference type="EMBL" id="EHJ55704.1"/>
    </source>
</evidence>
<evidence type="ECO:0000256" key="1">
    <source>
        <dbReference type="SAM" id="Coils"/>
    </source>
</evidence>
<protein>
    <submittedName>
        <fullName evidence="2">Uncharacterized protein</fullName>
    </submittedName>
</protein>
<organism evidence="2 3">
    <name type="scientific">Streptococcus urinalis 2285-97</name>
    <dbReference type="NCBI Taxonomy" id="764291"/>
    <lineage>
        <taxon>Bacteria</taxon>
        <taxon>Bacillati</taxon>
        <taxon>Bacillota</taxon>
        <taxon>Bacilli</taxon>
        <taxon>Lactobacillales</taxon>
        <taxon>Streptococcaceae</taxon>
        <taxon>Streptococcus</taxon>
    </lineage>
</organism>
<dbReference type="RefSeq" id="WP_006738497.1">
    <property type="nucleotide sequence ID" value="NZ_AEUZ02000001.1"/>
</dbReference>
<name>G5KEN0_9STRE</name>
<feature type="coiled-coil region" evidence="1">
    <location>
        <begin position="6"/>
        <end position="40"/>
    </location>
</feature>
<dbReference type="Proteomes" id="UP000005388">
    <property type="component" value="Unassembled WGS sequence"/>
</dbReference>
<dbReference type="EMBL" id="AEUZ02000001">
    <property type="protein sequence ID" value="EHJ55704.1"/>
    <property type="molecule type" value="Genomic_DNA"/>
</dbReference>
<accession>G5KEN0</accession>
<reference evidence="2 3" key="1">
    <citation type="journal article" date="2014" name="Int. J. Syst. Evol. Microbiol.">
        <title>Phylogenomics and the dynamic genome evolution of the genus Streptococcus.</title>
        <authorList>
            <consortium name="The Broad Institute Genome Sequencing Platform"/>
            <person name="Richards V.P."/>
            <person name="Palmer S.R."/>
            <person name="Pavinski Bitar P.D."/>
            <person name="Qin X."/>
            <person name="Weinstock G.M."/>
            <person name="Highlander S.K."/>
            <person name="Town C.D."/>
            <person name="Burne R.A."/>
            <person name="Stanhope M.J."/>
        </authorList>
    </citation>
    <scope>NUCLEOTIDE SEQUENCE [LARGE SCALE GENOMIC DNA]</scope>
    <source>
        <strain evidence="2 3">2285-97</strain>
    </source>
</reference>
<sequence>MDEQIKSNLALQIAQLALDKATLEAQVKHLQSEINQLREEKEGD</sequence>
<dbReference type="AlphaFoldDB" id="G5KEN0"/>
<comment type="caution">
    <text evidence="2">The sequence shown here is derived from an EMBL/GenBank/DDBJ whole genome shotgun (WGS) entry which is preliminary data.</text>
</comment>
<gene>
    <name evidence="2" type="ORF">STRUR_2089</name>
</gene>
<evidence type="ECO:0000313" key="3">
    <source>
        <dbReference type="Proteomes" id="UP000005388"/>
    </source>
</evidence>
<keyword evidence="3" id="KW-1185">Reference proteome</keyword>
<keyword evidence="1" id="KW-0175">Coiled coil</keyword>
<proteinExistence type="predicted"/>